<dbReference type="Pfam" id="PF02752">
    <property type="entry name" value="Arrestin_C"/>
    <property type="match status" value="1"/>
</dbReference>
<dbReference type="Ensembl" id="ENSCVAT00000027556.1">
    <property type="protein sequence ID" value="ENSCVAP00000018582.1"/>
    <property type="gene ID" value="ENSCVAG00000021860.1"/>
</dbReference>
<protein>
    <submittedName>
        <fullName evidence="3">Arrestin domain-containing protein 3-like</fullName>
    </submittedName>
</protein>
<dbReference type="GO" id="GO:0005737">
    <property type="term" value="C:cytoplasm"/>
    <property type="evidence" value="ECO:0007669"/>
    <property type="project" value="TreeGrafter"/>
</dbReference>
<dbReference type="GO" id="GO:0007399">
    <property type="term" value="P:nervous system development"/>
    <property type="evidence" value="ECO:0007669"/>
    <property type="project" value="UniProtKB-ARBA"/>
</dbReference>
<dbReference type="OMA" id="NIKCASD"/>
<reference evidence="3" key="2">
    <citation type="submission" date="2025-09" db="UniProtKB">
        <authorList>
            <consortium name="Ensembl"/>
        </authorList>
    </citation>
    <scope>IDENTIFICATION</scope>
</reference>
<keyword evidence="4" id="KW-1185">Reference proteome</keyword>
<dbReference type="OrthoDB" id="2333384at2759"/>
<reference evidence="3" key="1">
    <citation type="submission" date="2025-08" db="UniProtKB">
        <authorList>
            <consortium name="Ensembl"/>
        </authorList>
    </citation>
    <scope>IDENTIFICATION</scope>
</reference>
<dbReference type="GeneID" id="107084531"/>
<dbReference type="KEGG" id="cvg:107084531"/>
<comment type="similarity">
    <text evidence="1">Belongs to the arrestin family.</text>
</comment>
<dbReference type="SMART" id="SM01017">
    <property type="entry name" value="Arrestin_C"/>
    <property type="match status" value="1"/>
</dbReference>
<dbReference type="GO" id="GO:0005886">
    <property type="term" value="C:plasma membrane"/>
    <property type="evidence" value="ECO:0007669"/>
    <property type="project" value="TreeGrafter"/>
</dbReference>
<evidence type="ECO:0000259" key="2">
    <source>
        <dbReference type="SMART" id="SM01017"/>
    </source>
</evidence>
<sequence length="351" mass="39573">MTIKNLQIEYDAINNRNTFSNGDAINGRIILEVSKETKVQSLLFIGKGNARVRWSEHYGQHTHVYWSDEKYYSVKQHLIRESRQDGTEVIGKGRHVFPFSFKIPDRKMPSSFHSSVGRIVHKLKAELHQSMKVTKKAKTHFTFISKADMDTPGLMVSQHESKEKSLAFGSGNVSMDIFAQKMGYKLGETLSVSIKINNASSRSVKPKLELYEKKSFFAMGRRKVQTNTILRQKAEVVEAQSGKKAITMMITIPTELPPSILNCSILKLEYRLKVYLNIKCASDPTVKLPIVILPEDNSRELNEKQPLPPVGFGFEAFGNPNPQSRGATSQAMSLPPPYEASAMYPPVPHKF</sequence>
<accession>A0A3Q2DHI4</accession>
<name>A0A3Q2DHI4_CYPVA</name>
<dbReference type="RefSeq" id="XP_015229904.1">
    <property type="nucleotide sequence ID" value="XM_015374418.1"/>
</dbReference>
<dbReference type="Proteomes" id="UP000265020">
    <property type="component" value="Unassembled WGS sequence"/>
</dbReference>
<dbReference type="PANTHER" id="PTHR11188:SF135">
    <property type="entry name" value="ARRESTIN DOMAIN CONTAINING 3-LIKE-RELATED"/>
    <property type="match status" value="1"/>
</dbReference>
<dbReference type="InterPro" id="IPR011021">
    <property type="entry name" value="Arrestin-like_N"/>
</dbReference>
<feature type="domain" description="Arrestin C-terminal-like" evidence="2">
    <location>
        <begin position="169"/>
        <end position="297"/>
    </location>
</feature>
<proteinExistence type="inferred from homology"/>
<dbReference type="GeneTree" id="ENSGT00940000165930"/>
<dbReference type="InterPro" id="IPR014752">
    <property type="entry name" value="Arrestin-like_C"/>
</dbReference>
<dbReference type="SUPFAM" id="SSF81296">
    <property type="entry name" value="E set domains"/>
    <property type="match status" value="2"/>
</dbReference>
<evidence type="ECO:0000313" key="4">
    <source>
        <dbReference type="Proteomes" id="UP000265020"/>
    </source>
</evidence>
<organism evidence="3 4">
    <name type="scientific">Cyprinodon variegatus</name>
    <name type="common">Sheepshead minnow</name>
    <dbReference type="NCBI Taxonomy" id="28743"/>
    <lineage>
        <taxon>Eukaryota</taxon>
        <taxon>Metazoa</taxon>
        <taxon>Chordata</taxon>
        <taxon>Craniata</taxon>
        <taxon>Vertebrata</taxon>
        <taxon>Euteleostomi</taxon>
        <taxon>Actinopterygii</taxon>
        <taxon>Neopterygii</taxon>
        <taxon>Teleostei</taxon>
        <taxon>Neoteleostei</taxon>
        <taxon>Acanthomorphata</taxon>
        <taxon>Ovalentaria</taxon>
        <taxon>Atherinomorphae</taxon>
        <taxon>Cyprinodontiformes</taxon>
        <taxon>Cyprinodontidae</taxon>
        <taxon>Cyprinodon</taxon>
    </lineage>
</organism>
<dbReference type="AlphaFoldDB" id="A0A3Q2DHI4"/>
<dbReference type="GO" id="GO:0015031">
    <property type="term" value="P:protein transport"/>
    <property type="evidence" value="ECO:0007669"/>
    <property type="project" value="TreeGrafter"/>
</dbReference>
<evidence type="ECO:0000256" key="1">
    <source>
        <dbReference type="ARBA" id="ARBA00005298"/>
    </source>
</evidence>
<dbReference type="Pfam" id="PF00339">
    <property type="entry name" value="Arrestin_N"/>
    <property type="match status" value="1"/>
</dbReference>
<dbReference type="PANTHER" id="PTHR11188">
    <property type="entry name" value="ARRESTIN DOMAIN CONTAINING PROTEIN"/>
    <property type="match status" value="1"/>
</dbReference>
<dbReference type="Gene3D" id="2.60.40.640">
    <property type="match status" value="2"/>
</dbReference>
<evidence type="ECO:0000313" key="3">
    <source>
        <dbReference type="Ensembl" id="ENSCVAP00000018582.1"/>
    </source>
</evidence>
<dbReference type="STRING" id="28743.ENSCVAP00000018582"/>
<dbReference type="InterPro" id="IPR050357">
    <property type="entry name" value="Arrestin_domain-protein"/>
</dbReference>
<dbReference type="InterPro" id="IPR014756">
    <property type="entry name" value="Ig_E-set"/>
</dbReference>
<dbReference type="InterPro" id="IPR011022">
    <property type="entry name" value="Arrestin_C-like"/>
</dbReference>